<dbReference type="AlphaFoldDB" id="A0A1I2MTC0"/>
<feature type="compositionally biased region" description="Basic residues" evidence="1">
    <location>
        <begin position="1"/>
        <end position="12"/>
    </location>
</feature>
<evidence type="ECO:0000256" key="1">
    <source>
        <dbReference type="SAM" id="MobiDB-lite"/>
    </source>
</evidence>
<reference evidence="2 3" key="1">
    <citation type="submission" date="2016-10" db="EMBL/GenBank/DDBJ databases">
        <authorList>
            <person name="de Groot N.N."/>
        </authorList>
    </citation>
    <scope>NUCLEOTIDE SEQUENCE [LARGE SCALE GENOMIC DNA]</scope>
    <source>
        <strain evidence="2 3">DSM 44945</strain>
    </source>
</reference>
<dbReference type="Proteomes" id="UP000198661">
    <property type="component" value="Unassembled WGS sequence"/>
</dbReference>
<feature type="region of interest" description="Disordered" evidence="1">
    <location>
        <begin position="107"/>
        <end position="199"/>
    </location>
</feature>
<dbReference type="STRING" id="201973.SAMN04488025_10993"/>
<evidence type="ECO:0000313" key="3">
    <source>
        <dbReference type="Proteomes" id="UP000198661"/>
    </source>
</evidence>
<evidence type="ECO:0000313" key="2">
    <source>
        <dbReference type="EMBL" id="SFF94368.1"/>
    </source>
</evidence>
<sequence>MHSHNLQRRQRLLKAVSATCRPAPRRGGPRKDADLETGADRRKPAGREGICKADRKQGQERRSGFLPHHLRKPTLGQMGAPPAVTGGFSRCRLTATSSRLRLSLSASSCRARRKSTEDGPSRSRSFAPENFAAGAQIGGMRKETESPSRAACSRSPRVEGLLSLCSAPEAPRGDSPMRPEPSFSSKKAASGGRGSIQSP</sequence>
<organism evidence="2 3">
    <name type="scientific">Planifilum fulgidum</name>
    <dbReference type="NCBI Taxonomy" id="201973"/>
    <lineage>
        <taxon>Bacteria</taxon>
        <taxon>Bacillati</taxon>
        <taxon>Bacillota</taxon>
        <taxon>Bacilli</taxon>
        <taxon>Bacillales</taxon>
        <taxon>Thermoactinomycetaceae</taxon>
        <taxon>Planifilum</taxon>
    </lineage>
</organism>
<accession>A0A1I2MTC0</accession>
<protein>
    <submittedName>
        <fullName evidence="2">Uncharacterized protein</fullName>
    </submittedName>
</protein>
<feature type="compositionally biased region" description="Basic and acidic residues" evidence="1">
    <location>
        <begin position="29"/>
        <end position="63"/>
    </location>
</feature>
<keyword evidence="3" id="KW-1185">Reference proteome</keyword>
<name>A0A1I2MTC0_9BACL</name>
<feature type="region of interest" description="Disordered" evidence="1">
    <location>
        <begin position="1"/>
        <end position="83"/>
    </location>
</feature>
<gene>
    <name evidence="2" type="ORF">SAMN04488025_10993</name>
</gene>
<proteinExistence type="predicted"/>
<dbReference type="EMBL" id="FOOK01000009">
    <property type="protein sequence ID" value="SFF94368.1"/>
    <property type="molecule type" value="Genomic_DNA"/>
</dbReference>